<feature type="compositionally biased region" description="Basic and acidic residues" evidence="1">
    <location>
        <begin position="421"/>
        <end position="431"/>
    </location>
</feature>
<feature type="compositionally biased region" description="Low complexity" evidence="1">
    <location>
        <begin position="255"/>
        <end position="267"/>
    </location>
</feature>
<proteinExistence type="predicted"/>
<evidence type="ECO:0000313" key="4">
    <source>
        <dbReference type="Proteomes" id="UP000028837"/>
    </source>
</evidence>
<dbReference type="EMBL" id="AHZU02000723">
    <property type="protein sequence ID" value="KFG41005.1"/>
    <property type="molecule type" value="Genomic_DNA"/>
</dbReference>
<feature type="region of interest" description="Disordered" evidence="1">
    <location>
        <begin position="1243"/>
        <end position="1274"/>
    </location>
</feature>
<dbReference type="Pfam" id="PF08373">
    <property type="entry name" value="RAP"/>
    <property type="match status" value="1"/>
</dbReference>
<feature type="domain" description="RAP" evidence="2">
    <location>
        <begin position="1805"/>
        <end position="1843"/>
    </location>
</feature>
<dbReference type="VEuPathDB" id="ToxoDB:TGDOM2_202240"/>
<feature type="compositionally biased region" description="Basic and acidic residues" evidence="1">
    <location>
        <begin position="488"/>
        <end position="507"/>
    </location>
</feature>
<reference evidence="3 4" key="1">
    <citation type="submission" date="2014-02" db="EMBL/GenBank/DDBJ databases">
        <authorList>
            <person name="Sibley D."/>
            <person name="Venepally P."/>
            <person name="Karamycheva S."/>
            <person name="Hadjithomas M."/>
            <person name="Khan A."/>
            <person name="Brunk B."/>
            <person name="Roos D."/>
            <person name="Caler E."/>
            <person name="Lorenzi H."/>
        </authorList>
    </citation>
    <scope>NUCLEOTIDE SEQUENCE [LARGE SCALE GENOMIC DNA]</scope>
    <source>
        <strain evidence="3 4">GAB2-2007-GAL-DOM2</strain>
    </source>
</reference>
<comment type="caution">
    <text evidence="3">The sequence shown here is derived from an EMBL/GenBank/DDBJ whole genome shotgun (WGS) entry which is preliminary data.</text>
</comment>
<accession>A0A086K9D7</accession>
<evidence type="ECO:0000313" key="3">
    <source>
        <dbReference type="EMBL" id="KFG41005.1"/>
    </source>
</evidence>
<protein>
    <submittedName>
        <fullName evidence="3">RAP domain-containing protein</fullName>
    </submittedName>
</protein>
<evidence type="ECO:0000259" key="2">
    <source>
        <dbReference type="Pfam" id="PF08373"/>
    </source>
</evidence>
<organism evidence="3 4">
    <name type="scientific">Toxoplasma gondii GAB2-2007-GAL-DOM2</name>
    <dbReference type="NCBI Taxonomy" id="1130820"/>
    <lineage>
        <taxon>Eukaryota</taxon>
        <taxon>Sar</taxon>
        <taxon>Alveolata</taxon>
        <taxon>Apicomplexa</taxon>
        <taxon>Conoidasida</taxon>
        <taxon>Coccidia</taxon>
        <taxon>Eucoccidiorida</taxon>
        <taxon>Eimeriorina</taxon>
        <taxon>Sarcocystidae</taxon>
        <taxon>Toxoplasma</taxon>
    </lineage>
</organism>
<dbReference type="InterPro" id="IPR013584">
    <property type="entry name" value="RAP"/>
</dbReference>
<dbReference type="PANTHER" id="PTHR24216">
    <property type="entry name" value="PAXILLIN-RELATED"/>
    <property type="match status" value="1"/>
</dbReference>
<dbReference type="Proteomes" id="UP000028837">
    <property type="component" value="Unassembled WGS sequence"/>
</dbReference>
<gene>
    <name evidence="3" type="ORF">TGDOM2_202240</name>
</gene>
<feature type="compositionally biased region" description="Basic and acidic residues" evidence="1">
    <location>
        <begin position="570"/>
        <end position="582"/>
    </location>
</feature>
<feature type="region of interest" description="Disordered" evidence="1">
    <location>
        <begin position="222"/>
        <end position="310"/>
    </location>
</feature>
<sequence length="1856" mass="199838">MQVRTAGVCRCRPGSARGTPAPLPPVSFTDAASSPVRKPPTGTNPSADCLHGLVFPFSRAGDETVRRHSLLQTNQADKTGRVYNGKDTHVSWFRPFSTRGHLHGASQKSATRSAPNDRRKSASRINVAVDRLTSNIHDISDMSPHVLTTAATAAAKRGMKGHWAACVSRAFELRRGLSVRDAALLFTATARMHAQDARFLDMLADVLLTKFRKVQEQQALQEQLQEQQQRQRRRDSLRADSPLPASRSRPQSHTLSPDSPGLPDSGSHVCPSPASPGSFTECSSQLRSASAPSSPSPVAATSSRLPPAASPPSLPVIHPAVSLPSESRAAAFSPFAIYSVAVACASLRYFNEELLTALATGATHVPLSAFNGFDLVGLLAAFASLNFVPPPAFLRQAHRLLGNEMLLWTSRVQQALHGHQKSLEGRAHAADRPGQTSVVGKPSHVPPPPQFGESFPRGWPDGGADENWQTRRSEDCTSSSCSPLSGGKCRDEERMSEHTTGFREEHRVPREPHFGRELPIMDAVTHGSLPDRQTVNVASVLHSMAKIAERSEALSAQGQREAGRDFGLPARHDTTGVRQLRDGGGKEQTEFFKICLTLIRTHLSAHLNSGRISENDLVFSGCAASDGTPFAADQAQQPEREPHRNVGASRHVAVDPSSSFLCPRYNFAFSLTSLRDISAIACALNFLPSLHFFSALKESQGSSTATSSVVRVILDDLALLAPRIAERSETTSAAPADLGPPAWAPSVTGDSLSSVSSYPPRSFDSRGEAPATQGSGRLSCPRGSVLLPGAGQAVPGAVSPGVASCADLRRSSSPSTFLSLLAIARAHSRLQPPVHPQVHLLSCCLREMQRHPSLLTAMRFVALWRIFSSLCPRNVEEVFRSRGCPRGIAAGREAPQLRLQMEHSFSGEATVAATPKEPSSPLWVGSDQDVERVAALGRAAFGFLCQHSERLIFACTLPQLASVASSLLAFEPLFKTADAEEVRSAYAVQATSVANAIRRRLVQLYRMQEERPLGAIGQGDFDQRDGFEGGASEVYRSEMEPTARMSKCNASAEELPYPECIETARQNGARGKLLERPQQVVWLMGVLGRFTPESGQYAALPLLTALCASGGVESTQKYLSSESRIFARPDSSLKGYPPISSGRIVPGRDGGPNRANATENLSHAFASTWVQGLSAQEAAVLLRAMARLHLRHIPLLTQICVHISVLLDTSLNGSDQNVDQQKRGTPIGDSTVVVCDADIERKSTQGGLNPISERSSEAHDGRAQGFTSASSYGSMTPSSSGPLCVSGHASSSSLASILLALAKLAFHPFFLSGPNACALRSSALPVSRINGMPPSEAQPDASRSGIFGVRTLQPVTQGCTPDSAAASAWTAVLRSLTLRCERMSLDFSASKSPPTESEGQTFPELGSQRCALMRSNTDSVGHVTEEPVTLFTAVNALYALALVDFDSCCVKTVQNGNQTPPTWESFGEHGAAQSTSAELCEGSNRGRAERAGEHLFSEAIAALVTVCKGHLFTNGTRNLSTTPSAVQTEGECGSNSEEAEFEGRLSENAVKDVAFEVDTFDAGGGERGTSEIFGQLIAVHASLERLQASHTATCHSRGAAATQEGNAGCPPSSAKAVCEPQHQGPVSPQTMETLKLARNRGENVLRTGRMPSPATLATSAFHRQAMMALEATLPEERFLTEVPFLSGVFFIDCVLHERSPPVAIEFDGPLHFYHPACYSCSTPRHSEVDGSEAEGSEQVVFYDFEDFDQVSKISSHSVEGGTGRSVREDRMHHFGADTKRQACDPSDKEKRMTSQHRRWRGLRAAQYTSLSLFKQRLLERHGFRVVRIAYSDWMRLDGDLEKQRHFLLRKIGTAPD</sequence>
<dbReference type="OrthoDB" id="330775at2759"/>
<feature type="region of interest" description="Disordered" evidence="1">
    <location>
        <begin position="99"/>
        <end position="121"/>
    </location>
</feature>
<feature type="region of interest" description="Disordered" evidence="1">
    <location>
        <begin position="560"/>
        <end position="582"/>
    </location>
</feature>
<name>A0A086K9D7_TOXGO</name>
<feature type="region of interest" description="Disordered" evidence="1">
    <location>
        <begin position="419"/>
        <end position="507"/>
    </location>
</feature>
<feature type="compositionally biased region" description="Low complexity" evidence="1">
    <location>
        <begin position="747"/>
        <end position="762"/>
    </location>
</feature>
<feature type="region of interest" description="Disordered" evidence="1">
    <location>
        <begin position="1"/>
        <end position="45"/>
    </location>
</feature>
<evidence type="ECO:0000256" key="1">
    <source>
        <dbReference type="SAM" id="MobiDB-lite"/>
    </source>
</evidence>
<feature type="region of interest" description="Disordered" evidence="1">
    <location>
        <begin position="747"/>
        <end position="778"/>
    </location>
</feature>
<feature type="compositionally biased region" description="Low complexity" evidence="1">
    <location>
        <begin position="283"/>
        <end position="307"/>
    </location>
</feature>